<sequence length="302" mass="34562">MNPIDDHHQQTTTTTSTSTCNKEDEKVSISEAAGYLLFDESWFFGNLLHSKPRMSRCYSDPYPSSSNLSEEIILPGKSMEETFSSLQKLPPAPPVSSGLITRTPSLPEESSSQSKRRIHHRNNRGKNQNQTPVIINSLSRAPSLPSSIGRKKEEFQDEEEEEEESDFSMSKLIRQASLKNPDNTLPPRHLPKGINRQRKKPELECIIPDSPYKGMMISRQNPAINRSKLTKSWSDVVFQELQGLKDLSIDFDKTEYEEKKLLQEHEKKKQSLENNSKRSVEDMKAQIRFWARAVASNVRQEC</sequence>
<reference evidence="2" key="1">
    <citation type="journal article" date="2023" name="Nat. Plants">
        <title>Single-cell RNA sequencing provides a high-resolution roadmap for understanding the multicellular compartmentation of specialized metabolism.</title>
        <authorList>
            <person name="Sun S."/>
            <person name="Shen X."/>
            <person name="Li Y."/>
            <person name="Li Y."/>
            <person name="Wang S."/>
            <person name="Li R."/>
            <person name="Zhang H."/>
            <person name="Shen G."/>
            <person name="Guo B."/>
            <person name="Wei J."/>
            <person name="Xu J."/>
            <person name="St-Pierre B."/>
            <person name="Chen S."/>
            <person name="Sun C."/>
        </authorList>
    </citation>
    <scope>NUCLEOTIDE SEQUENCE [LARGE SCALE GENOMIC DNA]</scope>
</reference>
<evidence type="ECO:0000313" key="1">
    <source>
        <dbReference type="EMBL" id="KAI5662485.1"/>
    </source>
</evidence>
<comment type="caution">
    <text evidence="1">The sequence shown here is derived from an EMBL/GenBank/DDBJ whole genome shotgun (WGS) entry which is preliminary data.</text>
</comment>
<gene>
    <name evidence="1" type="ORF">M9H77_21808</name>
</gene>
<evidence type="ECO:0000313" key="2">
    <source>
        <dbReference type="Proteomes" id="UP001060085"/>
    </source>
</evidence>
<dbReference type="EMBL" id="CM044705">
    <property type="protein sequence ID" value="KAI5662485.1"/>
    <property type="molecule type" value="Genomic_DNA"/>
</dbReference>
<proteinExistence type="predicted"/>
<keyword evidence="2" id="KW-1185">Reference proteome</keyword>
<name>A0ACC0ANL7_CATRO</name>
<organism evidence="1 2">
    <name type="scientific">Catharanthus roseus</name>
    <name type="common">Madagascar periwinkle</name>
    <name type="synonym">Vinca rosea</name>
    <dbReference type="NCBI Taxonomy" id="4058"/>
    <lineage>
        <taxon>Eukaryota</taxon>
        <taxon>Viridiplantae</taxon>
        <taxon>Streptophyta</taxon>
        <taxon>Embryophyta</taxon>
        <taxon>Tracheophyta</taxon>
        <taxon>Spermatophyta</taxon>
        <taxon>Magnoliopsida</taxon>
        <taxon>eudicotyledons</taxon>
        <taxon>Gunneridae</taxon>
        <taxon>Pentapetalae</taxon>
        <taxon>asterids</taxon>
        <taxon>lamiids</taxon>
        <taxon>Gentianales</taxon>
        <taxon>Apocynaceae</taxon>
        <taxon>Rauvolfioideae</taxon>
        <taxon>Vinceae</taxon>
        <taxon>Catharanthinae</taxon>
        <taxon>Catharanthus</taxon>
    </lineage>
</organism>
<accession>A0ACC0ANL7</accession>
<protein>
    <submittedName>
        <fullName evidence="1">Uncharacterized protein</fullName>
    </submittedName>
</protein>
<dbReference type="Proteomes" id="UP001060085">
    <property type="component" value="Linkage Group LG05"/>
</dbReference>